<feature type="compositionally biased region" description="Polar residues" evidence="2">
    <location>
        <begin position="346"/>
        <end position="355"/>
    </location>
</feature>
<keyword evidence="5" id="KW-1185">Reference proteome</keyword>
<protein>
    <submittedName>
        <fullName evidence="4">G3BP-like protein</fullName>
    </submittedName>
</protein>
<name>K0KQ90_WICCF</name>
<feature type="compositionally biased region" description="Basic and acidic residues" evidence="2">
    <location>
        <begin position="222"/>
        <end position="248"/>
    </location>
</feature>
<dbReference type="GO" id="GO:1990861">
    <property type="term" value="C:Ubp3-Bre5 deubiquitination complex"/>
    <property type="evidence" value="ECO:0007669"/>
    <property type="project" value="TreeGrafter"/>
</dbReference>
<dbReference type="Gene3D" id="3.10.450.50">
    <property type="match status" value="1"/>
</dbReference>
<dbReference type="InterPro" id="IPR039539">
    <property type="entry name" value="Ras_GTPase_bind_prot"/>
</dbReference>
<dbReference type="GO" id="GO:0003729">
    <property type="term" value="F:mRNA binding"/>
    <property type="evidence" value="ECO:0007669"/>
    <property type="project" value="TreeGrafter"/>
</dbReference>
<evidence type="ECO:0000256" key="2">
    <source>
        <dbReference type="SAM" id="MobiDB-lite"/>
    </source>
</evidence>
<feature type="compositionally biased region" description="Basic and acidic residues" evidence="2">
    <location>
        <begin position="194"/>
        <end position="214"/>
    </location>
</feature>
<dbReference type="HOGENOM" id="CLU_719739_0_0_1"/>
<reference evidence="4 5" key="1">
    <citation type="journal article" date="2012" name="Eukaryot. Cell">
        <title>Draft genome sequence of Wickerhamomyces ciferrii NRRL Y-1031 F-60-10.</title>
        <authorList>
            <person name="Schneider J."/>
            <person name="Andrea H."/>
            <person name="Blom J."/>
            <person name="Jaenicke S."/>
            <person name="Ruckert C."/>
            <person name="Schorsch C."/>
            <person name="Szczepanowski R."/>
            <person name="Farwick M."/>
            <person name="Goesmann A."/>
            <person name="Puhler A."/>
            <person name="Schaffer S."/>
            <person name="Tauch A."/>
            <person name="Kohler T."/>
            <person name="Brinkrolf K."/>
        </authorList>
    </citation>
    <scope>NUCLEOTIDE SEQUENCE [LARGE SCALE GENOMIC DNA]</scope>
    <source>
        <strain evidence="5">ATCC 14091 / BCRC 22168 / CBS 111 / JCM 3599 / NBRC 0793 / NRRL Y-1031 F-60-10</strain>
    </source>
</reference>
<dbReference type="STRING" id="1206466.K0KQ90"/>
<dbReference type="PROSITE" id="PS50177">
    <property type="entry name" value="NTF2_DOMAIN"/>
    <property type="match status" value="1"/>
</dbReference>
<dbReference type="CDD" id="cd00780">
    <property type="entry name" value="NTF2"/>
    <property type="match status" value="1"/>
</dbReference>
<comment type="caution">
    <text evidence="4">The sequence shown here is derived from an EMBL/GenBank/DDBJ whole genome shotgun (WGS) entry which is preliminary data.</text>
</comment>
<feature type="region of interest" description="Disordered" evidence="2">
    <location>
        <begin position="438"/>
        <end position="476"/>
    </location>
</feature>
<dbReference type="Pfam" id="PF02136">
    <property type="entry name" value="NTF2"/>
    <property type="match status" value="1"/>
</dbReference>
<evidence type="ECO:0000259" key="3">
    <source>
        <dbReference type="PROSITE" id="PS50177"/>
    </source>
</evidence>
<accession>K0KQ90</accession>
<dbReference type="GO" id="GO:0034517">
    <property type="term" value="P:ribophagy"/>
    <property type="evidence" value="ECO:0007669"/>
    <property type="project" value="TreeGrafter"/>
</dbReference>
<feature type="compositionally biased region" description="Low complexity" evidence="2">
    <location>
        <begin position="291"/>
        <end position="334"/>
    </location>
</feature>
<dbReference type="InParanoid" id="K0KQ90"/>
<dbReference type="InterPro" id="IPR032710">
    <property type="entry name" value="NTF2-like_dom_sf"/>
</dbReference>
<evidence type="ECO:0000313" key="5">
    <source>
        <dbReference type="Proteomes" id="UP000009328"/>
    </source>
</evidence>
<sequence length="476" mass="53550">MSQSSTEAVTYSFVHFYYQSLHENPTKLFQIYTDDANLTHSKIPSNNDDHETINKSIETEQFTNKLEIEKFYSNSNIKNCKVRVSSIDSQSINLNNSILISIIGELALTDESPVYRFTQTFVLVPGKVEKTYDISNDIFRLIPDDDFELNQINNEDEIQNSIPTLNGSIQAEEPSTSNVTEDASITITEANGQIKEESTKEEKIVETPVEKPTETSDETPIETEKPKEQVNGDSNVKTDEKEEAQKEDKEEDKEEPSSKEESSKPEESSKQSEESKPVKAPPRSWADAVISSPSTTSPTTTTPVTKSKPKSKPQSTSTQSPPPSSTQQQQSQSQSKDKNSNTKQQPLQHATNNQNRNKKIDHLYAITVRGIDALSASDVREALEKSFGKTIKVEPRGTFALVSFEEEKAQKEALRVNRLKIKSSVVTIEEKGNNLSFKDKRQNYNNNNNNNNGKNKENQKFNNQNQQKKKTNKASN</sequence>
<dbReference type="eggNOG" id="KOG0116">
    <property type="taxonomic scope" value="Eukaryota"/>
</dbReference>
<feature type="domain" description="NTF2" evidence="3">
    <location>
        <begin position="9"/>
        <end position="141"/>
    </location>
</feature>
<dbReference type="SUPFAM" id="SSF54427">
    <property type="entry name" value="NTF2-like"/>
    <property type="match status" value="1"/>
</dbReference>
<dbReference type="GO" id="GO:0016579">
    <property type="term" value="P:protein deubiquitination"/>
    <property type="evidence" value="ECO:0007669"/>
    <property type="project" value="TreeGrafter"/>
</dbReference>
<dbReference type="PANTHER" id="PTHR10693">
    <property type="entry name" value="RAS GTPASE-ACTIVATING PROTEIN-BINDING PROTEIN"/>
    <property type="match status" value="1"/>
</dbReference>
<feature type="region of interest" description="Disordered" evidence="2">
    <location>
        <begin position="188"/>
        <end position="359"/>
    </location>
</feature>
<keyword evidence="1" id="KW-0694">RNA-binding</keyword>
<dbReference type="InterPro" id="IPR002075">
    <property type="entry name" value="NTF2_dom"/>
</dbReference>
<evidence type="ECO:0000256" key="1">
    <source>
        <dbReference type="ARBA" id="ARBA00022884"/>
    </source>
</evidence>
<gene>
    <name evidence="4" type="ORF">BN7_3884</name>
</gene>
<dbReference type="InterPro" id="IPR018222">
    <property type="entry name" value="Nuclear_transport_factor_2_euk"/>
</dbReference>
<dbReference type="EMBL" id="CAIF01000120">
    <property type="protein sequence ID" value="CCH44322.1"/>
    <property type="molecule type" value="Genomic_DNA"/>
</dbReference>
<feature type="compositionally biased region" description="Basic and acidic residues" evidence="2">
    <location>
        <begin position="255"/>
        <end position="277"/>
    </location>
</feature>
<feature type="compositionally biased region" description="Low complexity" evidence="2">
    <location>
        <begin position="443"/>
        <end position="453"/>
    </location>
</feature>
<organism evidence="4 5">
    <name type="scientific">Wickerhamomyces ciferrii (strain ATCC 14091 / BCRC 22168 / CBS 111 / JCM 3599 / NBRC 0793 / NRRL Y-1031 F-60-10)</name>
    <name type="common">Yeast</name>
    <name type="synonym">Pichia ciferrii</name>
    <dbReference type="NCBI Taxonomy" id="1206466"/>
    <lineage>
        <taxon>Eukaryota</taxon>
        <taxon>Fungi</taxon>
        <taxon>Dikarya</taxon>
        <taxon>Ascomycota</taxon>
        <taxon>Saccharomycotina</taxon>
        <taxon>Saccharomycetes</taxon>
        <taxon>Phaffomycetales</taxon>
        <taxon>Wickerhamomycetaceae</taxon>
        <taxon>Wickerhamomyces</taxon>
    </lineage>
</organism>
<dbReference type="PANTHER" id="PTHR10693:SF20">
    <property type="entry name" value="AT27578P"/>
    <property type="match status" value="1"/>
</dbReference>
<dbReference type="FunCoup" id="K0KQ90">
    <property type="interactions" value="248"/>
</dbReference>
<dbReference type="GO" id="GO:0005829">
    <property type="term" value="C:cytosol"/>
    <property type="evidence" value="ECO:0007669"/>
    <property type="project" value="TreeGrafter"/>
</dbReference>
<feature type="compositionally biased region" description="Basic residues" evidence="2">
    <location>
        <begin position="467"/>
        <end position="476"/>
    </location>
</feature>
<dbReference type="Proteomes" id="UP000009328">
    <property type="component" value="Unassembled WGS sequence"/>
</dbReference>
<dbReference type="AlphaFoldDB" id="K0KQ90"/>
<evidence type="ECO:0000313" key="4">
    <source>
        <dbReference type="EMBL" id="CCH44322.1"/>
    </source>
</evidence>
<proteinExistence type="predicted"/>
<dbReference type="GO" id="GO:1990904">
    <property type="term" value="C:ribonucleoprotein complex"/>
    <property type="evidence" value="ECO:0007669"/>
    <property type="project" value="TreeGrafter"/>
</dbReference>